<comment type="similarity">
    <text evidence="5">Belongs to the PINc/VapC protein family.</text>
</comment>
<feature type="binding site" evidence="5">
    <location>
        <position position="91"/>
    </location>
    <ligand>
        <name>Mg(2+)</name>
        <dbReference type="ChEBI" id="CHEBI:18420"/>
    </ligand>
</feature>
<name>A0A8J6Y301_9BACT</name>
<evidence type="ECO:0000256" key="4">
    <source>
        <dbReference type="ARBA" id="ARBA00022801"/>
    </source>
</evidence>
<dbReference type="GO" id="GO:0000287">
    <property type="term" value="F:magnesium ion binding"/>
    <property type="evidence" value="ECO:0007669"/>
    <property type="project" value="UniProtKB-UniRule"/>
</dbReference>
<sequence>MNVVDSSAWLEYFADGPNAGYFSRPIRDTESLVVPVLTIYEVFKRVLQQTDEGKALQAVAAMQQGQVVELGPVIAMVAAKLSIAERLPMADSIILATARAWEAKLYTQDADFEGMPGVRYRKRGE</sequence>
<comment type="cofactor">
    <cofactor evidence="5">
        <name>Mg(2+)</name>
        <dbReference type="ChEBI" id="CHEBI:18420"/>
    </cofactor>
</comment>
<feature type="domain" description="PIN" evidence="6">
    <location>
        <begin position="3"/>
        <end position="115"/>
    </location>
</feature>
<evidence type="ECO:0000313" key="8">
    <source>
        <dbReference type="Proteomes" id="UP000648239"/>
    </source>
</evidence>
<dbReference type="Pfam" id="PF01850">
    <property type="entry name" value="PIN"/>
    <property type="match status" value="1"/>
</dbReference>
<proteinExistence type="inferred from homology"/>
<evidence type="ECO:0000256" key="2">
    <source>
        <dbReference type="ARBA" id="ARBA00022722"/>
    </source>
</evidence>
<dbReference type="InterPro" id="IPR029060">
    <property type="entry name" value="PIN-like_dom_sf"/>
</dbReference>
<dbReference type="CDD" id="cd18686">
    <property type="entry name" value="PIN_VapC-like"/>
    <property type="match status" value="1"/>
</dbReference>
<keyword evidence="5" id="KW-0800">Toxin</keyword>
<dbReference type="GO" id="GO:0016787">
    <property type="term" value="F:hydrolase activity"/>
    <property type="evidence" value="ECO:0007669"/>
    <property type="project" value="UniProtKB-KW"/>
</dbReference>
<comment type="caution">
    <text evidence="7">The sequence shown here is derived from an EMBL/GenBank/DDBJ whole genome shotgun (WGS) entry which is preliminary data.</text>
</comment>
<evidence type="ECO:0000256" key="5">
    <source>
        <dbReference type="HAMAP-Rule" id="MF_00265"/>
    </source>
</evidence>
<dbReference type="InterPro" id="IPR022907">
    <property type="entry name" value="VapC_family"/>
</dbReference>
<dbReference type="HAMAP" id="MF_00265">
    <property type="entry name" value="VapC_Nob1"/>
    <property type="match status" value="1"/>
</dbReference>
<dbReference type="EMBL" id="JACXWD010000084">
    <property type="protein sequence ID" value="MBD3869407.1"/>
    <property type="molecule type" value="Genomic_DNA"/>
</dbReference>
<dbReference type="GO" id="GO:0090729">
    <property type="term" value="F:toxin activity"/>
    <property type="evidence" value="ECO:0007669"/>
    <property type="project" value="UniProtKB-KW"/>
</dbReference>
<keyword evidence="4 5" id="KW-0378">Hydrolase</keyword>
<keyword evidence="5" id="KW-0460">Magnesium</keyword>
<dbReference type="Gene3D" id="3.40.50.1010">
    <property type="entry name" value="5'-nuclease"/>
    <property type="match status" value="1"/>
</dbReference>
<dbReference type="SUPFAM" id="SSF88723">
    <property type="entry name" value="PIN domain-like"/>
    <property type="match status" value="1"/>
</dbReference>
<comment type="function">
    <text evidence="5">Toxic component of a toxin-antitoxin (TA) system. An RNase.</text>
</comment>
<keyword evidence="2 5" id="KW-0540">Nuclease</keyword>
<evidence type="ECO:0000313" key="7">
    <source>
        <dbReference type="EMBL" id="MBD3869407.1"/>
    </source>
</evidence>
<accession>A0A8J6Y301</accession>
<evidence type="ECO:0000256" key="3">
    <source>
        <dbReference type="ARBA" id="ARBA00022723"/>
    </source>
</evidence>
<gene>
    <name evidence="5" type="primary">vapC</name>
    <name evidence="7" type="ORF">IFK94_14900</name>
</gene>
<feature type="binding site" evidence="5">
    <location>
        <position position="5"/>
    </location>
    <ligand>
        <name>Mg(2+)</name>
        <dbReference type="ChEBI" id="CHEBI:18420"/>
    </ligand>
</feature>
<keyword evidence="3 5" id="KW-0479">Metal-binding</keyword>
<keyword evidence="1 5" id="KW-1277">Toxin-antitoxin system</keyword>
<dbReference type="EC" id="3.1.-.-" evidence="5"/>
<dbReference type="InterPro" id="IPR002716">
    <property type="entry name" value="PIN_dom"/>
</dbReference>
<dbReference type="GO" id="GO:0004540">
    <property type="term" value="F:RNA nuclease activity"/>
    <property type="evidence" value="ECO:0007669"/>
    <property type="project" value="InterPro"/>
</dbReference>
<protein>
    <recommendedName>
        <fullName evidence="5">Ribonuclease VapC</fullName>
        <shortName evidence="5">RNase VapC</shortName>
        <ecNumber evidence="5">3.1.-.-</ecNumber>
    </recommendedName>
    <alternativeName>
        <fullName evidence="5">Toxin VapC</fullName>
    </alternativeName>
</protein>
<dbReference type="AlphaFoldDB" id="A0A8J6Y301"/>
<reference evidence="7 8" key="1">
    <citation type="submission" date="2020-08" db="EMBL/GenBank/DDBJ databases">
        <title>Acidobacteriota in marine sediments use diverse sulfur dissimilation pathways.</title>
        <authorList>
            <person name="Wasmund K."/>
        </authorList>
    </citation>
    <scope>NUCLEOTIDE SEQUENCE [LARGE SCALE GENOMIC DNA]</scope>
    <source>
        <strain evidence="7">MAG AM4</strain>
    </source>
</reference>
<organism evidence="7 8">
    <name type="scientific">Candidatus Polarisedimenticola svalbardensis</name>
    <dbReference type="NCBI Taxonomy" id="2886004"/>
    <lineage>
        <taxon>Bacteria</taxon>
        <taxon>Pseudomonadati</taxon>
        <taxon>Acidobacteriota</taxon>
        <taxon>Candidatus Polarisedimenticolia</taxon>
        <taxon>Candidatus Polarisedimenticolales</taxon>
        <taxon>Candidatus Polarisedimenticolaceae</taxon>
        <taxon>Candidatus Polarisedimenticola</taxon>
    </lineage>
</organism>
<dbReference type="Proteomes" id="UP000648239">
    <property type="component" value="Unassembled WGS sequence"/>
</dbReference>
<evidence type="ECO:0000259" key="6">
    <source>
        <dbReference type="Pfam" id="PF01850"/>
    </source>
</evidence>
<evidence type="ECO:0000256" key="1">
    <source>
        <dbReference type="ARBA" id="ARBA00022649"/>
    </source>
</evidence>